<organism evidence="1 2">
    <name type="scientific">Mycobacterium terramassiliense</name>
    <dbReference type="NCBI Taxonomy" id="1841859"/>
    <lineage>
        <taxon>Bacteria</taxon>
        <taxon>Bacillati</taxon>
        <taxon>Actinomycetota</taxon>
        <taxon>Actinomycetes</taxon>
        <taxon>Mycobacteriales</taxon>
        <taxon>Mycobacteriaceae</taxon>
        <taxon>Mycobacterium</taxon>
    </lineage>
</organism>
<dbReference type="OrthoDB" id="9927319at2"/>
<dbReference type="InterPro" id="IPR032710">
    <property type="entry name" value="NTF2-like_dom_sf"/>
</dbReference>
<gene>
    <name evidence="1" type="ORF">MTAB308_3120</name>
</gene>
<protein>
    <recommendedName>
        <fullName evidence="3">SnoaL-like domain-containing protein</fullName>
    </recommendedName>
</protein>
<reference evidence="1 2" key="1">
    <citation type="submission" date="2017-01" db="EMBL/GenBank/DDBJ databases">
        <authorList>
            <consortium name="Urmite Genomes"/>
        </authorList>
    </citation>
    <scope>NUCLEOTIDE SEQUENCE [LARGE SCALE GENOMIC DNA]</scope>
    <source>
        <strain evidence="1 2">AB308</strain>
    </source>
</reference>
<evidence type="ECO:0000313" key="1">
    <source>
        <dbReference type="EMBL" id="SPM29628.1"/>
    </source>
</evidence>
<dbReference type="RefSeq" id="WP_077100384.1">
    <property type="nucleotide sequence ID" value="NZ_LT717701.1"/>
</dbReference>
<keyword evidence="2" id="KW-1185">Reference proteome</keyword>
<dbReference type="Proteomes" id="UP000241595">
    <property type="component" value="Unassembled WGS sequence"/>
</dbReference>
<evidence type="ECO:0008006" key="3">
    <source>
        <dbReference type="Google" id="ProtNLM"/>
    </source>
</evidence>
<dbReference type="EMBL" id="FTRV01000013">
    <property type="protein sequence ID" value="SPM29628.1"/>
    <property type="molecule type" value="Genomic_DNA"/>
</dbReference>
<evidence type="ECO:0000313" key="2">
    <source>
        <dbReference type="Proteomes" id="UP000241595"/>
    </source>
</evidence>
<accession>A0A2U3NDN1</accession>
<dbReference type="AlphaFoldDB" id="A0A2U3NDN1"/>
<proteinExistence type="predicted"/>
<sequence>MHPFAEALASQDLDNLLACLSVDVTYHSPVMRDPVRGAVVADILAILLDAVDDLTVYEQFGDSGTTVLICGFAVQGVRGEAAWVLRLDETGKVRSLAWQARPFAVAVRLSDAFGHGLARRRGGVFPAIVSVGRPLARLVAGMVDQLAPHLVH</sequence>
<name>A0A2U3NDN1_9MYCO</name>
<dbReference type="SUPFAM" id="SSF54427">
    <property type="entry name" value="NTF2-like"/>
    <property type="match status" value="1"/>
</dbReference>
<dbReference type="Gene3D" id="3.10.450.50">
    <property type="match status" value="1"/>
</dbReference>